<proteinExistence type="predicted"/>
<reference evidence="2 3" key="2">
    <citation type="submission" date="2025-05" db="UniProtKB">
        <authorList>
            <consortium name="RefSeq"/>
        </authorList>
    </citation>
    <scope>IDENTIFICATION</scope>
</reference>
<name>A0ABM3AYZ6_GOSHI</name>
<evidence type="ECO:0000313" key="2">
    <source>
        <dbReference type="RefSeq" id="XP_040960007.1"/>
    </source>
</evidence>
<dbReference type="Proteomes" id="UP000818029">
    <property type="component" value="Chromosome D11"/>
</dbReference>
<evidence type="ECO:0000313" key="3">
    <source>
        <dbReference type="RefSeq" id="XP_040960008.1"/>
    </source>
</evidence>
<sequence length="387" mass="44868">MRLVTYECLKICMPKFPLIHLYDKTLTCKMPSSFACDGGVTFLLCCVNSTCLCKFDQVRLEFYDCLNDCMITSSLINMNGTLETKKLLFHDESIDQACVFKPRICYFGSICGELKQSKFCVNHLCLFIIWPLTQETKFRDSDHNLKSFLVHSMLLVINFLIHHEKVRLIDVFESRQLNLNVVEKISGDIVFKRPRYFALANFLSLFVVDNFILSGGMKSCLLKVIYVEKSVNDIGLIQPVQTLDVRDSNHSHKKLDLIYYDGYVKSLHLSMKFSSMCMLVWMNFNMFDCLNLFMPKSYLFDMWDLLVTAAFLLYCDRNQVVKPGVCFHKLLINEAKHHEFILHKCVKTFHLLIILSLCSKTKHVNSDGLRSQNQIFDSGGCTILWFK</sequence>
<dbReference type="GeneID" id="121223087"/>
<accession>A0ABM3AYZ6</accession>
<evidence type="ECO:0000313" key="1">
    <source>
        <dbReference type="Proteomes" id="UP000818029"/>
    </source>
</evidence>
<organism evidence="1 2">
    <name type="scientific">Gossypium hirsutum</name>
    <name type="common">Upland cotton</name>
    <name type="synonym">Gossypium mexicanum</name>
    <dbReference type="NCBI Taxonomy" id="3635"/>
    <lineage>
        <taxon>Eukaryota</taxon>
        <taxon>Viridiplantae</taxon>
        <taxon>Streptophyta</taxon>
        <taxon>Embryophyta</taxon>
        <taxon>Tracheophyta</taxon>
        <taxon>Spermatophyta</taxon>
        <taxon>Magnoliopsida</taxon>
        <taxon>eudicotyledons</taxon>
        <taxon>Gunneridae</taxon>
        <taxon>Pentapetalae</taxon>
        <taxon>rosids</taxon>
        <taxon>malvids</taxon>
        <taxon>Malvales</taxon>
        <taxon>Malvaceae</taxon>
        <taxon>Malvoideae</taxon>
        <taxon>Gossypium</taxon>
    </lineage>
</organism>
<gene>
    <name evidence="2 3" type="primary">LOC121223087</name>
</gene>
<reference evidence="1" key="1">
    <citation type="journal article" date="2020" name="Nat. Genet.">
        <title>Genomic diversifications of five Gossypium allopolyploid species and their impact on cotton improvement.</title>
        <authorList>
            <person name="Chen Z.J."/>
            <person name="Sreedasyam A."/>
            <person name="Ando A."/>
            <person name="Song Q."/>
            <person name="De Santiago L.M."/>
            <person name="Hulse-Kemp A.M."/>
            <person name="Ding M."/>
            <person name="Ye W."/>
            <person name="Kirkbride R.C."/>
            <person name="Jenkins J."/>
            <person name="Plott C."/>
            <person name="Lovell J."/>
            <person name="Lin Y.M."/>
            <person name="Vaughn R."/>
            <person name="Liu B."/>
            <person name="Simpson S."/>
            <person name="Scheffler B.E."/>
            <person name="Wen L."/>
            <person name="Saski C.A."/>
            <person name="Grover C.E."/>
            <person name="Hu G."/>
            <person name="Conover J.L."/>
            <person name="Carlson J.W."/>
            <person name="Shu S."/>
            <person name="Boston L.B."/>
            <person name="Williams M."/>
            <person name="Peterson D.G."/>
            <person name="McGee K."/>
            <person name="Jones D.C."/>
            <person name="Wendel J.F."/>
            <person name="Stelly D.M."/>
            <person name="Grimwood J."/>
            <person name="Schmutz J."/>
        </authorList>
    </citation>
    <scope>NUCLEOTIDE SEQUENCE [LARGE SCALE GENOMIC DNA]</scope>
    <source>
        <strain evidence="1">cv. TM-1</strain>
    </source>
</reference>
<protein>
    <submittedName>
        <fullName evidence="2 3">Uncharacterized protein</fullName>
    </submittedName>
</protein>
<keyword evidence="1" id="KW-1185">Reference proteome</keyword>
<dbReference type="RefSeq" id="XP_040960008.1">
    <property type="nucleotide sequence ID" value="XM_041104074.1"/>
</dbReference>
<dbReference type="RefSeq" id="XP_040960007.1">
    <property type="nucleotide sequence ID" value="XM_041104073.1"/>
</dbReference>